<feature type="transmembrane region" description="Helical" evidence="1">
    <location>
        <begin position="459"/>
        <end position="479"/>
    </location>
</feature>
<keyword evidence="1" id="KW-1133">Transmembrane helix</keyword>
<dbReference type="EMBL" id="ML995823">
    <property type="protein sequence ID" value="KAF2770859.1"/>
    <property type="molecule type" value="Genomic_DNA"/>
</dbReference>
<keyword evidence="1" id="KW-0472">Membrane</keyword>
<dbReference type="Pfam" id="PF01757">
    <property type="entry name" value="Acyl_transf_3"/>
    <property type="match status" value="1"/>
</dbReference>
<feature type="transmembrane region" description="Helical" evidence="1">
    <location>
        <begin position="322"/>
        <end position="340"/>
    </location>
</feature>
<reference evidence="3" key="1">
    <citation type="journal article" date="2020" name="Stud. Mycol.">
        <title>101 Dothideomycetes genomes: a test case for predicting lifestyles and emergence of pathogens.</title>
        <authorList>
            <person name="Haridas S."/>
            <person name="Albert R."/>
            <person name="Binder M."/>
            <person name="Bloem J."/>
            <person name="Labutti K."/>
            <person name="Salamov A."/>
            <person name="Andreopoulos B."/>
            <person name="Baker S."/>
            <person name="Barry K."/>
            <person name="Bills G."/>
            <person name="Bluhm B."/>
            <person name="Cannon C."/>
            <person name="Castanera R."/>
            <person name="Culley D."/>
            <person name="Daum C."/>
            <person name="Ezra D."/>
            <person name="Gonzalez J."/>
            <person name="Henrissat B."/>
            <person name="Kuo A."/>
            <person name="Liang C."/>
            <person name="Lipzen A."/>
            <person name="Lutzoni F."/>
            <person name="Magnuson J."/>
            <person name="Mondo S."/>
            <person name="Nolan M."/>
            <person name="Ohm R."/>
            <person name="Pangilinan J."/>
            <person name="Park H.-J."/>
            <person name="Ramirez L."/>
            <person name="Alfaro M."/>
            <person name="Sun H."/>
            <person name="Tritt A."/>
            <person name="Yoshinaga Y."/>
            <person name="Zwiers L.-H."/>
            <person name="Turgeon B."/>
            <person name="Goodwin S."/>
            <person name="Spatafora J."/>
            <person name="Crous P."/>
            <person name="Grigoriev I."/>
        </authorList>
    </citation>
    <scope>NUCLEOTIDE SEQUENCE</scope>
    <source>
        <strain evidence="3">CBS 116005</strain>
    </source>
</reference>
<dbReference type="GO" id="GO:0016747">
    <property type="term" value="F:acyltransferase activity, transferring groups other than amino-acyl groups"/>
    <property type="evidence" value="ECO:0007669"/>
    <property type="project" value="InterPro"/>
</dbReference>
<keyword evidence="4" id="KW-1185">Reference proteome</keyword>
<organism evidence="3 4">
    <name type="scientific">Teratosphaeria nubilosa</name>
    <dbReference type="NCBI Taxonomy" id="161662"/>
    <lineage>
        <taxon>Eukaryota</taxon>
        <taxon>Fungi</taxon>
        <taxon>Dikarya</taxon>
        <taxon>Ascomycota</taxon>
        <taxon>Pezizomycotina</taxon>
        <taxon>Dothideomycetes</taxon>
        <taxon>Dothideomycetidae</taxon>
        <taxon>Mycosphaerellales</taxon>
        <taxon>Teratosphaeriaceae</taxon>
        <taxon>Teratosphaeria</taxon>
    </lineage>
</organism>
<gene>
    <name evidence="3" type="ORF">EJ03DRAFT_381820</name>
</gene>
<feature type="transmembrane region" description="Helical" evidence="1">
    <location>
        <begin position="369"/>
        <end position="388"/>
    </location>
</feature>
<feature type="transmembrane region" description="Helical" evidence="1">
    <location>
        <begin position="222"/>
        <end position="239"/>
    </location>
</feature>
<evidence type="ECO:0000313" key="3">
    <source>
        <dbReference type="EMBL" id="KAF2770859.1"/>
    </source>
</evidence>
<evidence type="ECO:0000256" key="1">
    <source>
        <dbReference type="SAM" id="Phobius"/>
    </source>
</evidence>
<feature type="transmembrane region" description="Helical" evidence="1">
    <location>
        <begin position="60"/>
        <end position="79"/>
    </location>
</feature>
<protein>
    <recommendedName>
        <fullName evidence="2">Acyltransferase 3 domain-containing protein</fullName>
    </recommendedName>
</protein>
<sequence>MTGPYRDIPVTGDLEHQMHQYTDKEEYDRLLPAGTPAIEIHDPLPTTPPRNADTKYLDGLRGLFSVFVYVHHFIAAFTLDTELGFGWEGNYYITTLPFLRLPWSSGGPVGVAVFFILSGYVLSVGTLRKLKATKARDARRGILSALIRRPLRLYLPCMLVSLTVALLLQTPGFLLKENFSVPQPTLGAQLYDWWWSTVDYLSLSRDHVPGGYFYNGPMRWKWTMAESLFGLVLAILDVWPLESRFSEKSTNPTVLLERTPLLPQFSRLLQKLLKATSIGAQKPLRRGTLLVARVIPRPWLERLTSSSQDEKSMIADRRESNTLANVVFFIGWYLISIPSIPNHREVALGTPGYRWLTRMTPPNYLDFEYFRYWHAWGAFMVIWSIMRLPWLQRLFMVKPLQFCGGISFMLYLTHMPYFRTLPGRLVGLFGGHVNDALKGTFWDGTLAFPDIGPKGLSSRFLLCLTITLPINMIIAKYAIRVIDQPGVKLGRWITETIGLDQRKPKRHGVMPRPK</sequence>
<accession>A0A6G1LE55</accession>
<dbReference type="InterPro" id="IPR050879">
    <property type="entry name" value="Acyltransferase_3"/>
</dbReference>
<keyword evidence="1" id="KW-0812">Transmembrane</keyword>
<dbReference type="AlphaFoldDB" id="A0A6G1LE55"/>
<dbReference type="PANTHER" id="PTHR23028">
    <property type="entry name" value="ACETYLTRANSFERASE"/>
    <property type="match status" value="1"/>
</dbReference>
<dbReference type="OrthoDB" id="5405781at2759"/>
<evidence type="ECO:0000313" key="4">
    <source>
        <dbReference type="Proteomes" id="UP000799436"/>
    </source>
</evidence>
<dbReference type="Proteomes" id="UP000799436">
    <property type="component" value="Unassembled WGS sequence"/>
</dbReference>
<feature type="transmembrane region" description="Helical" evidence="1">
    <location>
        <begin position="109"/>
        <end position="130"/>
    </location>
</feature>
<evidence type="ECO:0000259" key="2">
    <source>
        <dbReference type="Pfam" id="PF01757"/>
    </source>
</evidence>
<feature type="transmembrane region" description="Helical" evidence="1">
    <location>
        <begin position="151"/>
        <end position="168"/>
    </location>
</feature>
<dbReference type="InterPro" id="IPR002656">
    <property type="entry name" value="Acyl_transf_3_dom"/>
</dbReference>
<dbReference type="PANTHER" id="PTHR23028:SF134">
    <property type="entry name" value="PUTATIVE (AFU_ORTHOLOGUE AFUA_4G08520)-RELATED"/>
    <property type="match status" value="1"/>
</dbReference>
<name>A0A6G1LE55_9PEZI</name>
<proteinExistence type="predicted"/>
<feature type="domain" description="Acyltransferase 3" evidence="2">
    <location>
        <begin position="55"/>
        <end position="189"/>
    </location>
</feature>